<dbReference type="KEGG" id="aht:ANTHELSMS3_02858"/>
<evidence type="ECO:0000313" key="2">
    <source>
        <dbReference type="Proteomes" id="UP000203589"/>
    </source>
</evidence>
<evidence type="ECO:0000313" key="1">
    <source>
        <dbReference type="EMBL" id="ASP21512.1"/>
    </source>
</evidence>
<proteinExistence type="predicted"/>
<reference evidence="1 2" key="1">
    <citation type="submission" date="2017-07" db="EMBL/GenBank/DDBJ databases">
        <title>Genome Sequence of Antarctobacter heliothermus Strain SMS3 Isolated from a culture of the Diatom Skeletonema marinoi.</title>
        <authorList>
            <person name="Topel M."/>
            <person name="Pinder M.I.M."/>
            <person name="Johansson O.N."/>
            <person name="Kourtchenko O."/>
            <person name="Godhe A."/>
            <person name="Clarke A.K."/>
        </authorList>
    </citation>
    <scope>NUCLEOTIDE SEQUENCE [LARGE SCALE GENOMIC DNA]</scope>
    <source>
        <strain evidence="1 2">SMS3</strain>
    </source>
</reference>
<dbReference type="EMBL" id="CP022540">
    <property type="protein sequence ID" value="ASP21512.1"/>
    <property type="molecule type" value="Genomic_DNA"/>
</dbReference>
<name>A0A222E5S6_9RHOB</name>
<gene>
    <name evidence="1" type="ORF">ANTHELSMS3_02858</name>
</gene>
<dbReference type="Proteomes" id="UP000203589">
    <property type="component" value="Chromosome"/>
</dbReference>
<protein>
    <submittedName>
        <fullName evidence="1">Uncharacterized protein</fullName>
    </submittedName>
</protein>
<keyword evidence="2" id="KW-1185">Reference proteome</keyword>
<dbReference type="AlphaFoldDB" id="A0A222E5S6"/>
<sequence length="79" mass="9111">MPSPQSYQYYYSQGTSDPANPADAVFLSVRRLPSKTLSRTPKTQAWMTRPLSAVHWIGQQQVFRRLSMGTQTRAIQYFK</sequence>
<accession>A0A222E5S6</accession>
<organism evidence="1 2">
    <name type="scientific">Antarctobacter heliothermus</name>
    <dbReference type="NCBI Taxonomy" id="74033"/>
    <lineage>
        <taxon>Bacteria</taxon>
        <taxon>Pseudomonadati</taxon>
        <taxon>Pseudomonadota</taxon>
        <taxon>Alphaproteobacteria</taxon>
        <taxon>Rhodobacterales</taxon>
        <taxon>Roseobacteraceae</taxon>
        <taxon>Antarctobacter</taxon>
    </lineage>
</organism>